<feature type="transmembrane region" description="Helical" evidence="1">
    <location>
        <begin position="25"/>
        <end position="43"/>
    </location>
</feature>
<evidence type="ECO:0000256" key="1">
    <source>
        <dbReference type="SAM" id="Phobius"/>
    </source>
</evidence>
<name>M0I6T2_9EURY</name>
<dbReference type="EMBL" id="AOLN01000018">
    <property type="protein sequence ID" value="ELZ91563.1"/>
    <property type="molecule type" value="Genomic_DNA"/>
</dbReference>
<sequence>MKSLEHAAVGGAVGGVVAVTPDPPGSVAFLVVAAAFLSVVIDLDHFVIARIERGDWDNLKLAVTNPRVGLLDQEQVFEEFGGAFNRKRLLSHHLLGGVAVGGLALSGAESLAAFVAIVLYVHVVCDYLRDLGFA</sequence>
<dbReference type="OrthoDB" id="307593at2157"/>
<evidence type="ECO:0000313" key="3">
    <source>
        <dbReference type="Proteomes" id="UP000011550"/>
    </source>
</evidence>
<protein>
    <recommendedName>
        <fullName evidence="4">Membrane-bound metal-dependent hydrolase</fullName>
    </recommendedName>
</protein>
<dbReference type="PATRIC" id="fig|662479.7.peg.2970"/>
<accession>M0I6T2</accession>
<dbReference type="AlphaFoldDB" id="M0I6T2"/>
<dbReference type="Proteomes" id="UP000011550">
    <property type="component" value="Unassembled WGS sequence"/>
</dbReference>
<dbReference type="STRING" id="662479.C440_14654"/>
<evidence type="ECO:0000313" key="2">
    <source>
        <dbReference type="EMBL" id="ELZ91563.1"/>
    </source>
</evidence>
<evidence type="ECO:0008006" key="4">
    <source>
        <dbReference type="Google" id="ProtNLM"/>
    </source>
</evidence>
<keyword evidence="3" id="KW-1185">Reference proteome</keyword>
<dbReference type="RefSeq" id="WP_008321331.1">
    <property type="nucleotide sequence ID" value="NZ_AOLN01000018.1"/>
</dbReference>
<keyword evidence="1" id="KW-1133">Transmembrane helix</keyword>
<gene>
    <name evidence="2" type="ORF">C440_14654</name>
</gene>
<reference evidence="2 3" key="1">
    <citation type="journal article" date="2014" name="PLoS Genet.">
        <title>Phylogenetically driven sequencing of extremely halophilic archaea reveals strategies for static and dynamic osmo-response.</title>
        <authorList>
            <person name="Becker E.A."/>
            <person name="Seitzer P.M."/>
            <person name="Tritt A."/>
            <person name="Larsen D."/>
            <person name="Krusor M."/>
            <person name="Yao A.I."/>
            <person name="Wu D."/>
            <person name="Madern D."/>
            <person name="Eisen J.A."/>
            <person name="Darling A.E."/>
            <person name="Facciotti M.T."/>
        </authorList>
    </citation>
    <scope>NUCLEOTIDE SEQUENCE [LARGE SCALE GENOMIC DNA]</scope>
    <source>
        <strain evidence="2 3">ATCC BAA-1512</strain>
    </source>
</reference>
<keyword evidence="1" id="KW-0472">Membrane</keyword>
<proteinExistence type="predicted"/>
<comment type="caution">
    <text evidence="2">The sequence shown here is derived from an EMBL/GenBank/DDBJ whole genome shotgun (WGS) entry which is preliminary data.</text>
</comment>
<feature type="transmembrane region" description="Helical" evidence="1">
    <location>
        <begin position="94"/>
        <end position="121"/>
    </location>
</feature>
<organism evidence="2 3">
    <name type="scientific">Haloferax mucosum ATCC BAA-1512</name>
    <dbReference type="NCBI Taxonomy" id="662479"/>
    <lineage>
        <taxon>Archaea</taxon>
        <taxon>Methanobacteriati</taxon>
        <taxon>Methanobacteriota</taxon>
        <taxon>Stenosarchaea group</taxon>
        <taxon>Halobacteria</taxon>
        <taxon>Halobacteriales</taxon>
        <taxon>Haloferacaceae</taxon>
        <taxon>Haloferax</taxon>
    </lineage>
</organism>
<keyword evidence="1" id="KW-0812">Transmembrane</keyword>